<accession>A0A7H8N254</accession>
<dbReference type="AlphaFoldDB" id="A0A7H8N254"/>
<reference evidence="1 2" key="1">
    <citation type="submission" date="2020-06" db="EMBL/GenBank/DDBJ databases">
        <title>Genome mining for natural products.</title>
        <authorList>
            <person name="Zhang B."/>
            <person name="Shi J."/>
            <person name="Ge H."/>
        </authorList>
    </citation>
    <scope>NUCLEOTIDE SEQUENCE [LARGE SCALE GENOMIC DNA]</scope>
    <source>
        <strain evidence="1 2">NA00687</strain>
    </source>
</reference>
<dbReference type="RefSeq" id="WP_176160146.1">
    <property type="nucleotide sequence ID" value="NZ_CP054929.1"/>
</dbReference>
<name>A0A7H8N254_9ACTN</name>
<dbReference type="Proteomes" id="UP000509303">
    <property type="component" value="Chromosome"/>
</dbReference>
<proteinExistence type="predicted"/>
<protein>
    <submittedName>
        <fullName evidence="1">Uncharacterized protein</fullName>
    </submittedName>
</protein>
<evidence type="ECO:0000313" key="1">
    <source>
        <dbReference type="EMBL" id="QKW48449.1"/>
    </source>
</evidence>
<organism evidence="1 2">
    <name type="scientific">Streptomyces buecherae</name>
    <dbReference type="NCBI Taxonomy" id="2763006"/>
    <lineage>
        <taxon>Bacteria</taxon>
        <taxon>Bacillati</taxon>
        <taxon>Actinomycetota</taxon>
        <taxon>Actinomycetes</taxon>
        <taxon>Kitasatosporales</taxon>
        <taxon>Streptomycetaceae</taxon>
        <taxon>Streptomyces</taxon>
    </lineage>
</organism>
<dbReference type="EMBL" id="CP054929">
    <property type="protein sequence ID" value="QKW48449.1"/>
    <property type="molecule type" value="Genomic_DNA"/>
</dbReference>
<evidence type="ECO:0000313" key="2">
    <source>
        <dbReference type="Proteomes" id="UP000509303"/>
    </source>
</evidence>
<gene>
    <name evidence="1" type="ORF">HUT08_01560</name>
</gene>
<sequence>MPIYAELAERWLGAGRTVPGAYDQEWADLVNRPAWPATRRAGATPQG</sequence>
<keyword evidence="2" id="KW-1185">Reference proteome</keyword>